<proteinExistence type="predicted"/>
<dbReference type="AlphaFoldDB" id="A0A1N7MGQ6"/>
<keyword evidence="1" id="KW-0472">Membrane</keyword>
<keyword evidence="1" id="KW-1133">Transmembrane helix</keyword>
<accession>A0A1N7MGQ6</accession>
<sequence length="74" mass="7877">MNSDLMLVVGLIVGVLTIPALLNAWTEGRPPRAAAIMVMIAIGLVVMAVRLAPGGYALDDLPDVFFRVVGRLMN</sequence>
<keyword evidence="3" id="KW-1185">Reference proteome</keyword>
<feature type="transmembrane region" description="Helical" evidence="1">
    <location>
        <begin position="6"/>
        <end position="26"/>
    </location>
</feature>
<feature type="transmembrane region" description="Helical" evidence="1">
    <location>
        <begin position="33"/>
        <end position="52"/>
    </location>
</feature>
<name>A0A1N7MGQ6_9RHOB</name>
<evidence type="ECO:0000313" key="3">
    <source>
        <dbReference type="Proteomes" id="UP000186141"/>
    </source>
</evidence>
<dbReference type="EMBL" id="FTOT01000002">
    <property type="protein sequence ID" value="SIS85253.1"/>
    <property type="molecule type" value="Genomic_DNA"/>
</dbReference>
<keyword evidence="1" id="KW-0812">Transmembrane</keyword>
<evidence type="ECO:0008006" key="4">
    <source>
        <dbReference type="Google" id="ProtNLM"/>
    </source>
</evidence>
<evidence type="ECO:0000313" key="2">
    <source>
        <dbReference type="EMBL" id="SIS85253.1"/>
    </source>
</evidence>
<dbReference type="RefSeq" id="WP_076529834.1">
    <property type="nucleotide sequence ID" value="NZ_BMEH01000002.1"/>
</dbReference>
<dbReference type="OrthoDB" id="7875801at2"/>
<organism evidence="2 3">
    <name type="scientific">Gemmobacter megaterium</name>
    <dbReference type="NCBI Taxonomy" id="1086013"/>
    <lineage>
        <taxon>Bacteria</taxon>
        <taxon>Pseudomonadati</taxon>
        <taxon>Pseudomonadota</taxon>
        <taxon>Alphaproteobacteria</taxon>
        <taxon>Rhodobacterales</taxon>
        <taxon>Paracoccaceae</taxon>
        <taxon>Gemmobacter</taxon>
    </lineage>
</organism>
<gene>
    <name evidence="2" type="ORF">SAMN05421774_102675</name>
</gene>
<reference evidence="2 3" key="1">
    <citation type="submission" date="2017-01" db="EMBL/GenBank/DDBJ databases">
        <authorList>
            <person name="Mah S.A."/>
            <person name="Swanson W.J."/>
            <person name="Moy G.W."/>
            <person name="Vacquier V.D."/>
        </authorList>
    </citation>
    <scope>NUCLEOTIDE SEQUENCE [LARGE SCALE GENOMIC DNA]</scope>
    <source>
        <strain evidence="2 3">DSM 26375</strain>
    </source>
</reference>
<dbReference type="Proteomes" id="UP000186141">
    <property type="component" value="Unassembled WGS sequence"/>
</dbReference>
<dbReference type="STRING" id="1086013.SAMN05421774_102675"/>
<evidence type="ECO:0000256" key="1">
    <source>
        <dbReference type="SAM" id="Phobius"/>
    </source>
</evidence>
<protein>
    <recommendedName>
        <fullName evidence="4">50S ribosomal protein L35</fullName>
    </recommendedName>
</protein>